<organism evidence="3">
    <name type="scientific">Sarcoptes scabiei</name>
    <name type="common">Itch mite</name>
    <name type="synonym">Acarus scabiei</name>
    <dbReference type="NCBI Taxonomy" id="52283"/>
    <lineage>
        <taxon>Eukaryota</taxon>
        <taxon>Metazoa</taxon>
        <taxon>Ecdysozoa</taxon>
        <taxon>Arthropoda</taxon>
        <taxon>Chelicerata</taxon>
        <taxon>Arachnida</taxon>
        <taxon>Acari</taxon>
        <taxon>Acariformes</taxon>
        <taxon>Sarcoptiformes</taxon>
        <taxon>Astigmata</taxon>
        <taxon>Psoroptidia</taxon>
        <taxon>Sarcoptoidea</taxon>
        <taxon>Sarcoptidae</taxon>
        <taxon>Sarcoptinae</taxon>
        <taxon>Sarcoptes</taxon>
    </lineage>
</organism>
<evidence type="ECO:0000256" key="1">
    <source>
        <dbReference type="SAM" id="Phobius"/>
    </source>
</evidence>
<keyword evidence="2" id="KW-0732">Signal</keyword>
<gene>
    <name evidence="3" type="ORF">SSS_5441</name>
</gene>
<proteinExistence type="predicted"/>
<evidence type="ECO:0000313" key="4">
    <source>
        <dbReference type="EnsemblMetazoa" id="KAF7495960.1"/>
    </source>
</evidence>
<keyword evidence="1" id="KW-1133">Transmembrane helix</keyword>
<reference evidence="3" key="2">
    <citation type="submission" date="2020-01" db="EMBL/GenBank/DDBJ databases">
        <authorList>
            <person name="Korhonen P.K.K."/>
            <person name="Guangxu M.G."/>
            <person name="Wang T.W."/>
            <person name="Stroehlein A.J.S."/>
            <person name="Young N.D."/>
            <person name="Ang C.-S.A."/>
            <person name="Fernando D.W.F."/>
            <person name="Lu H.L."/>
            <person name="Taylor S.T."/>
            <person name="Ehtesham M.E.M."/>
            <person name="Najaraj S.H.N."/>
            <person name="Harsha G.H.G."/>
            <person name="Madugundu A.M."/>
            <person name="Renuse S.R."/>
            <person name="Holt D.H."/>
            <person name="Pandey A.P."/>
            <person name="Papenfuss A.P."/>
            <person name="Gasser R.B.G."/>
            <person name="Fischer K.F."/>
        </authorList>
    </citation>
    <scope>NUCLEOTIDE SEQUENCE</scope>
    <source>
        <strain evidence="3">SSS_KF_BRIS2020</strain>
    </source>
</reference>
<evidence type="ECO:0000256" key="2">
    <source>
        <dbReference type="SAM" id="SignalP"/>
    </source>
</evidence>
<feature type="chain" id="PRO_5038259588" evidence="2">
    <location>
        <begin position="27"/>
        <end position="391"/>
    </location>
</feature>
<evidence type="ECO:0000313" key="3">
    <source>
        <dbReference type="EMBL" id="KAF7495960.1"/>
    </source>
</evidence>
<keyword evidence="1" id="KW-0812">Transmembrane</keyword>
<dbReference type="EnsemblMetazoa" id="SSS_5441s_mrna">
    <property type="protein sequence ID" value="KAF7495960.1"/>
    <property type="gene ID" value="SSS_5441"/>
</dbReference>
<accession>A0A834VHD4</accession>
<protein>
    <submittedName>
        <fullName evidence="3 4">Uncharacterized protein</fullName>
    </submittedName>
</protein>
<dbReference type="AlphaFoldDB" id="A0A834VHD4"/>
<dbReference type="Proteomes" id="UP000070412">
    <property type="component" value="Unassembled WGS sequence"/>
</dbReference>
<keyword evidence="5" id="KW-1185">Reference proteome</keyword>
<feature type="signal peptide" evidence="2">
    <location>
        <begin position="1"/>
        <end position="26"/>
    </location>
</feature>
<dbReference type="EMBL" id="WVUK01000043">
    <property type="protein sequence ID" value="KAF7495960.1"/>
    <property type="molecule type" value="Genomic_DNA"/>
</dbReference>
<reference evidence="4" key="3">
    <citation type="submission" date="2022-06" db="UniProtKB">
        <authorList>
            <consortium name="EnsemblMetazoa"/>
        </authorList>
    </citation>
    <scope>IDENTIFICATION</scope>
</reference>
<dbReference type="OrthoDB" id="10434344at2759"/>
<name>A0A834VHD4_SARSC</name>
<feature type="transmembrane region" description="Helical" evidence="1">
    <location>
        <begin position="322"/>
        <end position="344"/>
    </location>
</feature>
<evidence type="ECO:0000313" key="5">
    <source>
        <dbReference type="Proteomes" id="UP000070412"/>
    </source>
</evidence>
<sequence length="391" mass="45147">MAIKPKPNRFGWAVFVVVVSVQLLFAVQKSSEEEVSILNDSNISVDCVHNSNNFSKIYAISVLDDSLFQFNTDFNVLKYSSMKEIYDERKIRFQLREAKRISLENLNNRLLEINHYLNDRSSTNVPRFYNVFGLTLVKKSFTETIMNYFFRNGTDLIEFGEIVLPKRNFTKTTLNDEIQHLILISSQTFFVALILHKNEKNYKLYRNSIKIEPLGSVCLVQEHRLQLVRSHCETLNWKKTLNLLSEISFGFTYGGQLFLISKNDKVLRINSDILSNGETSHSFVMIDFKDFFNCEARFRDSAKLTESIRKTFMLSIDNTPSLVIATVLIVLTATMILVGVWFVYRKRSNKKRSLTTSVSSTIKTSSIPKKLKYSKANKSRIIPLPTARSNF</sequence>
<keyword evidence="1" id="KW-0472">Membrane</keyword>
<reference evidence="5" key="1">
    <citation type="journal article" date="2020" name="PLoS Negl. Trop. Dis.">
        <title>High-quality nuclear genome for Sarcoptes scabiei-A critical resource for a neglected parasite.</title>
        <authorList>
            <person name="Korhonen P.K."/>
            <person name="Gasser R.B."/>
            <person name="Ma G."/>
            <person name="Wang T."/>
            <person name="Stroehlein A.J."/>
            <person name="Young N.D."/>
            <person name="Ang C.S."/>
            <person name="Fernando D.D."/>
            <person name="Lu H.C."/>
            <person name="Taylor S."/>
            <person name="Reynolds S.L."/>
            <person name="Mofiz E."/>
            <person name="Najaraj S.H."/>
            <person name="Gowda H."/>
            <person name="Madugundu A."/>
            <person name="Renuse S."/>
            <person name="Holt D."/>
            <person name="Pandey A."/>
            <person name="Papenfuss A.T."/>
            <person name="Fischer K."/>
        </authorList>
    </citation>
    <scope>NUCLEOTIDE SEQUENCE [LARGE SCALE GENOMIC DNA]</scope>
</reference>